<keyword evidence="3" id="KW-1185">Reference proteome</keyword>
<comment type="caution">
    <text evidence="2">The sequence shown here is derived from an EMBL/GenBank/DDBJ whole genome shotgun (WGS) entry which is preliminary data.</text>
</comment>
<dbReference type="Gene3D" id="3.40.190.10">
    <property type="entry name" value="Periplasmic binding protein-like II"/>
    <property type="match status" value="1"/>
</dbReference>
<dbReference type="PANTHER" id="PTHR43649">
    <property type="entry name" value="ARABINOSE-BINDING PROTEIN-RELATED"/>
    <property type="match status" value="1"/>
</dbReference>
<dbReference type="EMBL" id="BAABBW010000004">
    <property type="protein sequence ID" value="GAA4177171.1"/>
    <property type="molecule type" value="Genomic_DNA"/>
</dbReference>
<reference evidence="3" key="1">
    <citation type="journal article" date="2019" name="Int. J. Syst. Evol. Microbiol.">
        <title>The Global Catalogue of Microorganisms (GCM) 10K type strain sequencing project: providing services to taxonomists for standard genome sequencing and annotation.</title>
        <authorList>
            <consortium name="The Broad Institute Genomics Platform"/>
            <consortium name="The Broad Institute Genome Sequencing Center for Infectious Disease"/>
            <person name="Wu L."/>
            <person name="Ma J."/>
        </authorList>
    </citation>
    <scope>NUCLEOTIDE SEQUENCE [LARGE SCALE GENOMIC DNA]</scope>
    <source>
        <strain evidence="3">JCM 17591</strain>
    </source>
</reference>
<dbReference type="Pfam" id="PF01547">
    <property type="entry name" value="SBP_bac_1"/>
    <property type="match status" value="1"/>
</dbReference>
<feature type="signal peptide" evidence="1">
    <location>
        <begin position="1"/>
        <end position="24"/>
    </location>
</feature>
<dbReference type="RefSeq" id="WP_344754995.1">
    <property type="nucleotide sequence ID" value="NZ_BAABBW010000004.1"/>
</dbReference>
<sequence>MIHCTRWTATRRIATLAAAGAVVAAALVGCSSSSGDSSSSSSSASASDVDAALKKGGTITYWTWTPAAKAQVAAFEKAYPKVKVNLVNAGTNTTEYTKLQNAIKAGKGAPDVAQIEYYALPQFALGGALVDLGDYGFGSLKSNYSSGPWNNVNVQGKLVALPQDSGPMALFYNKTVFDKYGLTVPKTWDEYIADAKKLHAANPNAYITSDSGDPGFITSMIWQAGGQPFKVDGTKVTINLQDEGTKKFTSTWNQLVEGKLLSQVPGWSDDWYKALGNGDVASLITGAWMPGVLESSVAQASGQWAVAPIPTYDGSPANAENGGSAEAVLKQSKNPALAAGFLKWLNNSKESVGIFINSGGGFPSTTADQNSSAFLDQAPAYFGGQKINQVLVGGAKNVVSGWQYLPYEVYANSIFGDTVGQSYSKSTSLDAGLGAWQKQLVEYGNQQGFTVKAG</sequence>
<dbReference type="SUPFAM" id="SSF53850">
    <property type="entry name" value="Periplasmic binding protein-like II"/>
    <property type="match status" value="1"/>
</dbReference>
<dbReference type="CDD" id="cd13585">
    <property type="entry name" value="PBP2_TMBP_like"/>
    <property type="match status" value="1"/>
</dbReference>
<evidence type="ECO:0000313" key="3">
    <source>
        <dbReference type="Proteomes" id="UP001501079"/>
    </source>
</evidence>
<dbReference type="Proteomes" id="UP001501079">
    <property type="component" value="Unassembled WGS sequence"/>
</dbReference>
<accession>A0ABP8A3T4</accession>
<keyword evidence="1" id="KW-0732">Signal</keyword>
<dbReference type="InterPro" id="IPR050490">
    <property type="entry name" value="Bact_solute-bd_prot1"/>
</dbReference>
<protein>
    <submittedName>
        <fullName evidence="2">Sugar ABC transporter substrate-binding protein</fullName>
    </submittedName>
</protein>
<proteinExistence type="predicted"/>
<dbReference type="PANTHER" id="PTHR43649:SF14">
    <property type="entry name" value="BLR3389 PROTEIN"/>
    <property type="match status" value="1"/>
</dbReference>
<name>A0ABP8A3T4_9MICO</name>
<organism evidence="2 3">
    <name type="scientific">Gryllotalpicola koreensis</name>
    <dbReference type="NCBI Taxonomy" id="993086"/>
    <lineage>
        <taxon>Bacteria</taxon>
        <taxon>Bacillati</taxon>
        <taxon>Actinomycetota</taxon>
        <taxon>Actinomycetes</taxon>
        <taxon>Micrococcales</taxon>
        <taxon>Microbacteriaceae</taxon>
        <taxon>Gryllotalpicola</taxon>
    </lineage>
</organism>
<evidence type="ECO:0000256" key="1">
    <source>
        <dbReference type="SAM" id="SignalP"/>
    </source>
</evidence>
<gene>
    <name evidence="2" type="ORF">GCM10022287_25540</name>
</gene>
<dbReference type="InterPro" id="IPR006059">
    <property type="entry name" value="SBP"/>
</dbReference>
<evidence type="ECO:0000313" key="2">
    <source>
        <dbReference type="EMBL" id="GAA4177171.1"/>
    </source>
</evidence>
<dbReference type="PROSITE" id="PS51257">
    <property type="entry name" value="PROKAR_LIPOPROTEIN"/>
    <property type="match status" value="1"/>
</dbReference>
<feature type="chain" id="PRO_5045392889" evidence="1">
    <location>
        <begin position="25"/>
        <end position="454"/>
    </location>
</feature>